<dbReference type="PROSITE" id="PS50885">
    <property type="entry name" value="HAMP"/>
    <property type="match status" value="1"/>
</dbReference>
<evidence type="ECO:0000313" key="10">
    <source>
        <dbReference type="EMBL" id="CAI8905543.1"/>
    </source>
</evidence>
<name>A0ABM9I5H2_9GAMM</name>
<evidence type="ECO:0000256" key="5">
    <source>
        <dbReference type="PROSITE-ProRule" id="PRU00284"/>
    </source>
</evidence>
<keyword evidence="11" id="KW-1185">Reference proteome</keyword>
<evidence type="ECO:0000259" key="6">
    <source>
        <dbReference type="PROSITE" id="PS50111"/>
    </source>
</evidence>
<dbReference type="InterPro" id="IPR003660">
    <property type="entry name" value="HAMP_dom"/>
</dbReference>
<evidence type="ECO:0000259" key="9">
    <source>
        <dbReference type="PROSITE" id="PS50885"/>
    </source>
</evidence>
<dbReference type="InterPro" id="IPR000014">
    <property type="entry name" value="PAS"/>
</dbReference>
<dbReference type="Proteomes" id="UP001162030">
    <property type="component" value="Chromosome"/>
</dbReference>
<dbReference type="SUPFAM" id="SSF58104">
    <property type="entry name" value="Methyl-accepting chemotaxis protein (MCP) signaling domain"/>
    <property type="match status" value="1"/>
</dbReference>
<dbReference type="Gene3D" id="1.10.287.950">
    <property type="entry name" value="Methyl-accepting chemotaxis protein"/>
    <property type="match status" value="1"/>
</dbReference>
<evidence type="ECO:0000256" key="4">
    <source>
        <dbReference type="ARBA" id="ARBA00029447"/>
    </source>
</evidence>
<evidence type="ECO:0000256" key="1">
    <source>
        <dbReference type="ARBA" id="ARBA00004429"/>
    </source>
</evidence>
<protein>
    <submittedName>
        <fullName evidence="10">Methyl-accepting chemotaxis protein</fullName>
    </submittedName>
</protein>
<dbReference type="Pfam" id="PF00015">
    <property type="entry name" value="MCPsignal"/>
    <property type="match status" value="1"/>
</dbReference>
<evidence type="ECO:0000259" key="7">
    <source>
        <dbReference type="PROSITE" id="PS50112"/>
    </source>
</evidence>
<keyword evidence="2" id="KW-0472">Membrane</keyword>
<dbReference type="RefSeq" id="WP_026609128.1">
    <property type="nucleotide sequence ID" value="NZ_OX458333.1"/>
</dbReference>
<feature type="domain" description="Methyl-accepting transducer" evidence="6">
    <location>
        <begin position="250"/>
        <end position="486"/>
    </location>
</feature>
<feature type="domain" description="T-SNARE coiled-coil homology" evidence="8">
    <location>
        <begin position="446"/>
        <end position="499"/>
    </location>
</feature>
<dbReference type="SMART" id="SM00283">
    <property type="entry name" value="MA"/>
    <property type="match status" value="1"/>
</dbReference>
<dbReference type="PANTHER" id="PTHR32089">
    <property type="entry name" value="METHYL-ACCEPTING CHEMOTAXIS PROTEIN MCPB"/>
    <property type="match status" value="1"/>
</dbReference>
<dbReference type="CDD" id="cd00130">
    <property type="entry name" value="PAS"/>
    <property type="match status" value="1"/>
</dbReference>
<feature type="domain" description="PAS" evidence="7">
    <location>
        <begin position="21"/>
        <end position="60"/>
    </location>
</feature>
<dbReference type="SUPFAM" id="SSF55785">
    <property type="entry name" value="PYP-like sensor domain (PAS domain)"/>
    <property type="match status" value="1"/>
</dbReference>
<comment type="subcellular location">
    <subcellularLocation>
        <location evidence="1">Cell inner membrane</location>
        <topology evidence="1">Multi-pass membrane protein</topology>
    </subcellularLocation>
</comment>
<dbReference type="InterPro" id="IPR004090">
    <property type="entry name" value="Chemotax_Me-accpt_rcpt"/>
</dbReference>
<dbReference type="PRINTS" id="PR00260">
    <property type="entry name" value="CHEMTRNSDUCR"/>
</dbReference>
<reference evidence="10 11" key="1">
    <citation type="submission" date="2023-03" db="EMBL/GenBank/DDBJ databases">
        <authorList>
            <person name="Pearce D."/>
        </authorList>
    </citation>
    <scope>NUCLEOTIDE SEQUENCE [LARGE SCALE GENOMIC DNA]</scope>
    <source>
        <strain evidence="10">Msz</strain>
    </source>
</reference>
<feature type="domain" description="HAMP" evidence="9">
    <location>
        <begin position="193"/>
        <end position="245"/>
    </location>
</feature>
<evidence type="ECO:0000313" key="11">
    <source>
        <dbReference type="Proteomes" id="UP001162030"/>
    </source>
</evidence>
<dbReference type="SMART" id="SM00304">
    <property type="entry name" value="HAMP"/>
    <property type="match status" value="2"/>
</dbReference>
<dbReference type="InterPro" id="IPR013655">
    <property type="entry name" value="PAS_fold_3"/>
</dbReference>
<organism evidence="10 11">
    <name type="scientific">Methylocaldum szegediense</name>
    <dbReference type="NCBI Taxonomy" id="73780"/>
    <lineage>
        <taxon>Bacteria</taxon>
        <taxon>Pseudomonadati</taxon>
        <taxon>Pseudomonadota</taxon>
        <taxon>Gammaproteobacteria</taxon>
        <taxon>Methylococcales</taxon>
        <taxon>Methylococcaceae</taxon>
        <taxon>Methylocaldum</taxon>
    </lineage>
</organism>
<sequence length="525" mass="57350">MRINLPVTDHERTYPAGTQLISTTDLKGIVTYANKDFQAVAGFTAEEMLGKSHNLVRHPDMPPEAFADLWSTIKNRNPWMGIVKNRCKNGDYYWVDAFVMPMLDKDRVVGYESVRVRPSPEHVARAENLYRSMREKKLKRASLSDLGFAAKTFVGFVVALAPLPVVHFVRGEFDPVFVATTAASLAVAAVMARLLTKPLTQAADYSKRFIDNGIARKVYAGRNDEVGQLQTAMLSLQARLRTVIGRFDDAAGRLQAMATQTRQAAAQTSSDLAQQESEIALVATAIDEMTATVQAIARSAAEAASAADRATQAAGKGKQAVGQTSIAIDDLAHEVENAARVIAQLEQESKGIDLVVKVIRDIAEQTNLLALNAAIEAARAGDRGRGFAVVAEEVRKLASSTQNSTREIQQIVERLQRGAREAAVVMEKGRQQAQASVQQAEICNHTLSEITETIEEINGMNVQVASAVEEQSCVTQEIMRNIENINQKTKTIAQEAERTANTSEQALQLAVDLENLMNRFAQGDE</sequence>
<dbReference type="Pfam" id="PF08447">
    <property type="entry name" value="PAS_3"/>
    <property type="match status" value="1"/>
</dbReference>
<dbReference type="Gene3D" id="3.30.450.20">
    <property type="entry name" value="PAS domain"/>
    <property type="match status" value="1"/>
</dbReference>
<dbReference type="PROSITE" id="PS50192">
    <property type="entry name" value="T_SNARE"/>
    <property type="match status" value="1"/>
</dbReference>
<evidence type="ECO:0000256" key="2">
    <source>
        <dbReference type="ARBA" id="ARBA00022519"/>
    </source>
</evidence>
<dbReference type="PROSITE" id="PS50111">
    <property type="entry name" value="CHEMOTAXIS_TRANSDUC_2"/>
    <property type="match status" value="1"/>
</dbReference>
<dbReference type="InterPro" id="IPR000727">
    <property type="entry name" value="T_SNARE_dom"/>
</dbReference>
<keyword evidence="2" id="KW-1003">Cell membrane</keyword>
<accession>A0ABM9I5H2</accession>
<gene>
    <name evidence="10" type="ORF">MSZNOR_3531</name>
</gene>
<dbReference type="PANTHER" id="PTHR32089:SF74">
    <property type="entry name" value="METHYL-ACCEPTING CHEMOTAXIS PROTEIN AER"/>
    <property type="match status" value="1"/>
</dbReference>
<comment type="similarity">
    <text evidence="4">Belongs to the methyl-accepting chemotaxis (MCP) protein family.</text>
</comment>
<dbReference type="EMBL" id="OX458333">
    <property type="protein sequence ID" value="CAI8905543.1"/>
    <property type="molecule type" value="Genomic_DNA"/>
</dbReference>
<keyword evidence="3 5" id="KW-0807">Transducer</keyword>
<dbReference type="CDD" id="cd11386">
    <property type="entry name" value="MCP_signal"/>
    <property type="match status" value="1"/>
</dbReference>
<dbReference type="PROSITE" id="PS50112">
    <property type="entry name" value="PAS"/>
    <property type="match status" value="1"/>
</dbReference>
<dbReference type="NCBIfam" id="TIGR00229">
    <property type="entry name" value="sensory_box"/>
    <property type="match status" value="1"/>
</dbReference>
<evidence type="ECO:0000256" key="3">
    <source>
        <dbReference type="ARBA" id="ARBA00023224"/>
    </source>
</evidence>
<keyword evidence="2" id="KW-0997">Cell inner membrane</keyword>
<proteinExistence type="inferred from homology"/>
<dbReference type="InterPro" id="IPR004089">
    <property type="entry name" value="MCPsignal_dom"/>
</dbReference>
<dbReference type="InterPro" id="IPR035965">
    <property type="entry name" value="PAS-like_dom_sf"/>
</dbReference>
<evidence type="ECO:0000259" key="8">
    <source>
        <dbReference type="PROSITE" id="PS50192"/>
    </source>
</evidence>